<dbReference type="InterPro" id="IPR002048">
    <property type="entry name" value="EF_hand_dom"/>
</dbReference>
<feature type="compositionally biased region" description="Basic and acidic residues" evidence="20">
    <location>
        <begin position="774"/>
        <end position="786"/>
    </location>
</feature>
<dbReference type="InterPro" id="IPR018247">
    <property type="entry name" value="EF_Hand_1_Ca_BS"/>
</dbReference>
<keyword evidence="5" id="KW-0050">Antiport</keyword>
<reference evidence="24 25" key="1">
    <citation type="submission" date="2023-09" db="EMBL/GenBank/DDBJ databases">
        <title>Genomes of two closely related lineages of the louse Polyplax serrata with different host specificities.</title>
        <authorList>
            <person name="Martinu J."/>
            <person name="Tarabai H."/>
            <person name="Stefka J."/>
            <person name="Hypsa V."/>
        </authorList>
    </citation>
    <scope>NUCLEOTIDE SEQUENCE [LARGE SCALE GENOMIC DNA]</scope>
    <source>
        <strain evidence="24">98ZLc_SE</strain>
    </source>
</reference>
<keyword evidence="25" id="KW-1185">Reference proteome</keyword>
<organism evidence="24 25">
    <name type="scientific">Polyplax serrata</name>
    <name type="common">Common mouse louse</name>
    <dbReference type="NCBI Taxonomy" id="468196"/>
    <lineage>
        <taxon>Eukaryota</taxon>
        <taxon>Metazoa</taxon>
        <taxon>Ecdysozoa</taxon>
        <taxon>Arthropoda</taxon>
        <taxon>Hexapoda</taxon>
        <taxon>Insecta</taxon>
        <taxon>Pterygota</taxon>
        <taxon>Neoptera</taxon>
        <taxon>Paraneoptera</taxon>
        <taxon>Psocodea</taxon>
        <taxon>Troctomorpha</taxon>
        <taxon>Phthiraptera</taxon>
        <taxon>Anoplura</taxon>
        <taxon>Polyplacidae</taxon>
        <taxon>Polyplax</taxon>
    </lineage>
</organism>
<keyword evidence="11" id="KW-0809">Transit peptide</keyword>
<dbReference type="SUPFAM" id="SSF47473">
    <property type="entry name" value="EF-hand"/>
    <property type="match status" value="1"/>
</dbReference>
<comment type="subcellular location">
    <subcellularLocation>
        <location evidence="1">Mitochondrion inner membrane</location>
        <topology evidence="1">Single-pass membrane protein</topology>
    </subcellularLocation>
</comment>
<dbReference type="PANTHER" id="PTHR14009:SF1">
    <property type="entry name" value="MITOCHONDRIAL PROTON_CALCIUM EXCHANGER PROTEIN"/>
    <property type="match status" value="1"/>
</dbReference>
<evidence type="ECO:0000256" key="8">
    <source>
        <dbReference type="ARBA" id="ARBA00022723"/>
    </source>
</evidence>
<feature type="coiled-coil region" evidence="19">
    <location>
        <begin position="519"/>
        <end position="563"/>
    </location>
</feature>
<keyword evidence="9" id="KW-0999">Mitochondrion inner membrane</keyword>
<evidence type="ECO:0000313" key="24">
    <source>
        <dbReference type="EMBL" id="KAK6621574.1"/>
    </source>
</evidence>
<feature type="compositionally biased region" description="Polar residues" evidence="20">
    <location>
        <begin position="763"/>
        <end position="773"/>
    </location>
</feature>
<keyword evidence="15 18" id="KW-0496">Mitochondrion</keyword>
<dbReference type="Gene3D" id="1.10.238.10">
    <property type="entry name" value="EF-hand"/>
    <property type="match status" value="1"/>
</dbReference>
<feature type="region of interest" description="Disordered" evidence="20">
    <location>
        <begin position="709"/>
        <end position="786"/>
    </location>
</feature>
<evidence type="ECO:0000256" key="18">
    <source>
        <dbReference type="PROSITE-ProRule" id="PRU01094"/>
    </source>
</evidence>
<evidence type="ECO:0000256" key="1">
    <source>
        <dbReference type="ARBA" id="ARBA00004434"/>
    </source>
</evidence>
<keyword evidence="7 21" id="KW-0812">Transmembrane</keyword>
<evidence type="ECO:0000256" key="15">
    <source>
        <dbReference type="ARBA" id="ARBA00023128"/>
    </source>
</evidence>
<evidence type="ECO:0000256" key="4">
    <source>
        <dbReference type="ARBA" id="ARBA00022448"/>
    </source>
</evidence>
<dbReference type="Pfam" id="PF07766">
    <property type="entry name" value="LETM1_RBD"/>
    <property type="match status" value="1"/>
</dbReference>
<evidence type="ECO:0000256" key="16">
    <source>
        <dbReference type="ARBA" id="ARBA00023136"/>
    </source>
</evidence>
<feature type="transmembrane region" description="Helical" evidence="21">
    <location>
        <begin position="191"/>
        <end position="214"/>
    </location>
</feature>
<evidence type="ECO:0000256" key="19">
    <source>
        <dbReference type="SAM" id="Coils"/>
    </source>
</evidence>
<feature type="compositionally biased region" description="Polar residues" evidence="20">
    <location>
        <begin position="714"/>
        <end position="731"/>
    </location>
</feature>
<dbReference type="PANTHER" id="PTHR14009">
    <property type="entry name" value="LEUCINE ZIPPER-EF-HAND CONTAINING TRANSMEMBRANE PROTEIN"/>
    <property type="match status" value="1"/>
</dbReference>
<feature type="domain" description="Letm1 RBD" evidence="23">
    <location>
        <begin position="237"/>
        <end position="427"/>
    </location>
</feature>
<keyword evidence="6" id="KW-0109">Calcium transport</keyword>
<proteinExistence type="inferred from homology"/>
<protein>
    <recommendedName>
        <fullName evidence="3">Mitochondrial proton/calcium exchanger protein</fullName>
    </recommendedName>
    <alternativeName>
        <fullName evidence="17">Leucine zipper-EF-hand-containing transmembrane protein 1</fullName>
    </alternativeName>
</protein>
<evidence type="ECO:0000256" key="9">
    <source>
        <dbReference type="ARBA" id="ARBA00022792"/>
    </source>
</evidence>
<evidence type="ECO:0000256" key="12">
    <source>
        <dbReference type="ARBA" id="ARBA00022989"/>
    </source>
</evidence>
<evidence type="ECO:0000256" key="13">
    <source>
        <dbReference type="ARBA" id="ARBA00023054"/>
    </source>
</evidence>
<comment type="similarity">
    <text evidence="2">Belongs to the LETM1 family.</text>
</comment>
<keyword evidence="8" id="KW-0479">Metal-binding</keyword>
<dbReference type="PROSITE" id="PS00018">
    <property type="entry name" value="EF_HAND_1"/>
    <property type="match status" value="1"/>
</dbReference>
<evidence type="ECO:0000256" key="17">
    <source>
        <dbReference type="ARBA" id="ARBA00031360"/>
    </source>
</evidence>
<evidence type="ECO:0000256" key="10">
    <source>
        <dbReference type="ARBA" id="ARBA00022837"/>
    </source>
</evidence>
<comment type="caution">
    <text evidence="24">The sequence shown here is derived from an EMBL/GenBank/DDBJ whole genome shotgun (WGS) entry which is preliminary data.</text>
</comment>
<evidence type="ECO:0000256" key="5">
    <source>
        <dbReference type="ARBA" id="ARBA00022449"/>
    </source>
</evidence>
<sequence>MQAILKTPQNVAVRSKVIQDRCRCHGWKKHPNYNLTLTNFTPSDRLICSLPRCSTAVNLLYTKKNFAQQNHYSLSPFILMDPGKSTGLNLVCIRNMSLGSTLWDKEPLKPSSKVETTVKAIKEKGASAGSVTPVKKPLKERIWHEILHYYHGFRLLFIDINISRKLLWRILNGKTLSRREHRLLVRTVGDLFRLVPFSVFIIVPFMELLLPLAIKLFPGMLPSTFQTATERDDKLKQSLKVRLEMAKFLQTTLDDMSVQSKDKNNDAAKEFTEFFKKIRSSGEAPSNEEIIKFSTLFEDEITLDSLSRQQLTALCRVLDINPMGTTNLLRFQIRMRLRNLAADDKMIVKEGIDSLTVQELQNACQARAMRAYGVSEDRLKAQLSQWLDLSVNEKVPPSLLLLSRALMLPDTIAATDQLKATISALPDSVELKAKAAISEREGALDNKTKIELIKAEEKIIQEERAEQQTEEEQRKLKEAPKEEIIDTAPVLNADTGTVKMEKKDAAEPSSEEEITAKDIETLETALDTLGKEKKKMIVEKEELNELKEELQDYEEDVKELTEVLAATEKPKIQETKAAKNLFKKVNSMISKMDMVLEDLESKGEKIKASVPEEGKEKPEELVKIDELMNVIKRIQKVPDESKIQQISKVLEKIDDDRDGAISVDEVLKVIELIGKEHVQLTTKQLDEILDLMDKEEALELEDQIEKALEKQSTAEKVQTASSAIPKDSNSTNDKKKTDSEDGSSTKGPPVTEKKQTAAMSMGPNASSNKNTISEPKDVKNDTTKKL</sequence>
<dbReference type="InterPro" id="IPR033122">
    <property type="entry name" value="LETM1-like_RBD"/>
</dbReference>
<keyword evidence="14" id="KW-0406">Ion transport</keyword>
<evidence type="ECO:0000256" key="6">
    <source>
        <dbReference type="ARBA" id="ARBA00022568"/>
    </source>
</evidence>
<evidence type="ECO:0000256" key="11">
    <source>
        <dbReference type="ARBA" id="ARBA00022946"/>
    </source>
</evidence>
<accession>A0ABR1AK41</accession>
<dbReference type="InterPro" id="IPR059005">
    <property type="entry name" value="LETM1_C"/>
</dbReference>
<evidence type="ECO:0000256" key="20">
    <source>
        <dbReference type="SAM" id="MobiDB-lite"/>
    </source>
</evidence>
<keyword evidence="4" id="KW-0813">Transport</keyword>
<evidence type="ECO:0000256" key="7">
    <source>
        <dbReference type="ARBA" id="ARBA00022692"/>
    </source>
</evidence>
<evidence type="ECO:0000256" key="21">
    <source>
        <dbReference type="SAM" id="Phobius"/>
    </source>
</evidence>
<dbReference type="InterPro" id="IPR044202">
    <property type="entry name" value="LETM1/MDM38-like"/>
</dbReference>
<evidence type="ECO:0000256" key="2">
    <source>
        <dbReference type="ARBA" id="ARBA00009584"/>
    </source>
</evidence>
<dbReference type="EMBL" id="JAWJWF010000047">
    <property type="protein sequence ID" value="KAK6621574.1"/>
    <property type="molecule type" value="Genomic_DNA"/>
</dbReference>
<evidence type="ECO:0000259" key="22">
    <source>
        <dbReference type="PROSITE" id="PS50222"/>
    </source>
</evidence>
<dbReference type="PROSITE" id="PS51758">
    <property type="entry name" value="LETM1_RBD"/>
    <property type="match status" value="1"/>
</dbReference>
<dbReference type="PROSITE" id="PS50222">
    <property type="entry name" value="EF_HAND_2"/>
    <property type="match status" value="1"/>
</dbReference>
<keyword evidence="10" id="KW-0106">Calcium</keyword>
<evidence type="ECO:0000256" key="3">
    <source>
        <dbReference type="ARBA" id="ARBA00020557"/>
    </source>
</evidence>
<gene>
    <name evidence="24" type="ORF">RUM44_001381</name>
</gene>
<keyword evidence="12 21" id="KW-1133">Transmembrane helix</keyword>
<keyword evidence="16 21" id="KW-0472">Membrane</keyword>
<name>A0ABR1AK41_POLSC</name>
<dbReference type="Proteomes" id="UP001359485">
    <property type="component" value="Unassembled WGS sequence"/>
</dbReference>
<feature type="domain" description="EF-hand" evidence="22">
    <location>
        <begin position="641"/>
        <end position="676"/>
    </location>
</feature>
<dbReference type="Pfam" id="PF26561">
    <property type="entry name" value="LETM1_C"/>
    <property type="match status" value="1"/>
</dbReference>
<evidence type="ECO:0000256" key="14">
    <source>
        <dbReference type="ARBA" id="ARBA00023065"/>
    </source>
</evidence>
<feature type="coiled-coil region" evidence="19">
    <location>
        <begin position="450"/>
        <end position="482"/>
    </location>
</feature>
<keyword evidence="13 19" id="KW-0175">Coiled coil</keyword>
<evidence type="ECO:0000259" key="23">
    <source>
        <dbReference type="PROSITE" id="PS51758"/>
    </source>
</evidence>
<dbReference type="InterPro" id="IPR011992">
    <property type="entry name" value="EF-hand-dom_pair"/>
</dbReference>
<evidence type="ECO:0000313" key="25">
    <source>
        <dbReference type="Proteomes" id="UP001359485"/>
    </source>
</evidence>